<feature type="non-terminal residue" evidence="2">
    <location>
        <position position="281"/>
    </location>
</feature>
<protein>
    <submittedName>
        <fullName evidence="2">Aldo/keto reductase</fullName>
    </submittedName>
</protein>
<dbReference type="SUPFAM" id="SSF51430">
    <property type="entry name" value="NAD(P)-linked oxidoreductase"/>
    <property type="match status" value="1"/>
</dbReference>
<feature type="domain" description="NADP-dependent oxidoreductase" evidence="1">
    <location>
        <begin position="25"/>
        <end position="280"/>
    </location>
</feature>
<dbReference type="InterPro" id="IPR023210">
    <property type="entry name" value="NADP_OxRdtase_dom"/>
</dbReference>
<dbReference type="PANTHER" id="PTHR43364">
    <property type="entry name" value="NADH-SPECIFIC METHYLGLYOXAL REDUCTASE-RELATED"/>
    <property type="match status" value="1"/>
</dbReference>
<proteinExistence type="predicted"/>
<dbReference type="Gene3D" id="3.20.20.100">
    <property type="entry name" value="NADP-dependent oxidoreductase domain"/>
    <property type="match status" value="1"/>
</dbReference>
<reference evidence="2" key="1">
    <citation type="submission" date="2020-10" db="EMBL/GenBank/DDBJ databases">
        <title>Microbiome of the Black Sea water column analyzed by genome centric metagenomics.</title>
        <authorList>
            <person name="Cabello-Yeves P.J."/>
            <person name="Callieri C."/>
            <person name="Picazo A."/>
            <person name="Mehrshad M."/>
            <person name="Haro-Moreno J.M."/>
            <person name="Roda-Garcia J."/>
            <person name="Dzembekova N."/>
            <person name="Slabakova V."/>
            <person name="Slabakova N."/>
            <person name="Moncheva S."/>
            <person name="Rodriguez-Valera F."/>
        </authorList>
    </citation>
    <scope>NUCLEOTIDE SEQUENCE</scope>
    <source>
        <strain evidence="2">BS307-5m-G5</strain>
    </source>
</reference>
<evidence type="ECO:0000313" key="2">
    <source>
        <dbReference type="EMBL" id="MBL6762089.1"/>
    </source>
</evidence>
<dbReference type="InterPro" id="IPR036812">
    <property type="entry name" value="NAD(P)_OxRdtase_dom_sf"/>
</dbReference>
<sequence>MSFGTQENLVNTQPRQIGGKQVGPLAFGCWRLVGDDVADATARIETALDNGLTLIDNADVYGLDWGGRAFGESETLLGKVLSQNPSLRARMVLASKGSIIPGVPYVASAAYLNAAVDASLARLNSAHIDLFQIHRPDMFTHPSETAAALDALVAAGKIGMVGVSNYTQAQEDALRHFMQAPLVSLQSEYSLAHLNMLRDGSLDRCMSTDTAFLAWSPLAGGKLVSGDGLRPALISKIDELAARENTDRAAIALAFVLAHPSTPIAIIGSQNPARIAAATQA</sequence>
<dbReference type="EMBL" id="JADHOK010000070">
    <property type="protein sequence ID" value="MBL6762089.1"/>
    <property type="molecule type" value="Genomic_DNA"/>
</dbReference>
<dbReference type="AlphaFoldDB" id="A0A937L3Y6"/>
<evidence type="ECO:0000313" key="3">
    <source>
        <dbReference type="Proteomes" id="UP000785783"/>
    </source>
</evidence>
<dbReference type="GO" id="GO:0005829">
    <property type="term" value="C:cytosol"/>
    <property type="evidence" value="ECO:0007669"/>
    <property type="project" value="TreeGrafter"/>
</dbReference>
<evidence type="ECO:0000259" key="1">
    <source>
        <dbReference type="Pfam" id="PF00248"/>
    </source>
</evidence>
<dbReference type="PANTHER" id="PTHR43364:SF1">
    <property type="entry name" value="OXIDOREDUCTASE YDHF"/>
    <property type="match status" value="1"/>
</dbReference>
<dbReference type="InterPro" id="IPR050523">
    <property type="entry name" value="AKR_Detox_Biosynth"/>
</dbReference>
<comment type="caution">
    <text evidence="2">The sequence shown here is derived from an EMBL/GenBank/DDBJ whole genome shotgun (WGS) entry which is preliminary data.</text>
</comment>
<name>A0A937L3Y6_9PROT</name>
<accession>A0A937L3Y6</accession>
<organism evidence="2 3">
    <name type="scientific">PS1 clade bacterium</name>
    <dbReference type="NCBI Taxonomy" id="2175152"/>
    <lineage>
        <taxon>Bacteria</taxon>
        <taxon>Pseudomonadati</taxon>
        <taxon>Pseudomonadota</taxon>
        <taxon>Alphaproteobacteria</taxon>
        <taxon>PS1 clade</taxon>
    </lineage>
</organism>
<gene>
    <name evidence="2" type="ORF">ISQ19_05265</name>
</gene>
<dbReference type="Pfam" id="PF00248">
    <property type="entry name" value="Aldo_ket_red"/>
    <property type="match status" value="1"/>
</dbReference>
<dbReference type="Proteomes" id="UP000785783">
    <property type="component" value="Unassembled WGS sequence"/>
</dbReference>